<accession>A0AAV7K528</accession>
<dbReference type="AlphaFoldDB" id="A0AAV7K528"/>
<reference evidence="2 3" key="1">
    <citation type="journal article" date="2023" name="BMC Biol.">
        <title>The compact genome of the sponge Oopsacas minuta (Hexactinellida) is lacking key metazoan core genes.</title>
        <authorList>
            <person name="Santini S."/>
            <person name="Schenkelaars Q."/>
            <person name="Jourda C."/>
            <person name="Duchesne M."/>
            <person name="Belahbib H."/>
            <person name="Rocher C."/>
            <person name="Selva M."/>
            <person name="Riesgo A."/>
            <person name="Vervoort M."/>
            <person name="Leys S.P."/>
            <person name="Kodjabachian L."/>
            <person name="Le Bivic A."/>
            <person name="Borchiellini C."/>
            <person name="Claverie J.M."/>
            <person name="Renard E."/>
        </authorList>
    </citation>
    <scope>NUCLEOTIDE SEQUENCE [LARGE SCALE GENOMIC DNA]</scope>
    <source>
        <strain evidence="2">SPO-2</strain>
    </source>
</reference>
<keyword evidence="3" id="KW-1185">Reference proteome</keyword>
<dbReference type="EMBL" id="JAKMXF010000144">
    <property type="protein sequence ID" value="KAI6656368.1"/>
    <property type="molecule type" value="Genomic_DNA"/>
</dbReference>
<proteinExistence type="predicted"/>
<dbReference type="Proteomes" id="UP001165289">
    <property type="component" value="Unassembled WGS sequence"/>
</dbReference>
<dbReference type="PANTHER" id="PTHR14540:SF2">
    <property type="entry name" value="INTEGRATOR COMPLEX SUBUNIT 15"/>
    <property type="match status" value="1"/>
</dbReference>
<organism evidence="2 3">
    <name type="scientific">Oopsacas minuta</name>
    <dbReference type="NCBI Taxonomy" id="111878"/>
    <lineage>
        <taxon>Eukaryota</taxon>
        <taxon>Metazoa</taxon>
        <taxon>Porifera</taxon>
        <taxon>Hexactinellida</taxon>
        <taxon>Hexasterophora</taxon>
        <taxon>Lyssacinosida</taxon>
        <taxon>Leucopsacidae</taxon>
        <taxon>Oopsacas</taxon>
    </lineage>
</organism>
<dbReference type="PANTHER" id="PTHR14540">
    <property type="entry name" value="INTEGRATOR COMPLEX SUBUNIT 15"/>
    <property type="match status" value="1"/>
</dbReference>
<name>A0AAV7K528_9METZ</name>
<feature type="compositionally biased region" description="Basic and acidic residues" evidence="1">
    <location>
        <begin position="1"/>
        <end position="10"/>
    </location>
</feature>
<dbReference type="Pfam" id="PF14964">
    <property type="entry name" value="INTS15"/>
    <property type="match status" value="1"/>
</dbReference>
<dbReference type="InterPro" id="IPR027844">
    <property type="entry name" value="INTS15"/>
</dbReference>
<evidence type="ECO:0000313" key="3">
    <source>
        <dbReference type="Proteomes" id="UP001165289"/>
    </source>
</evidence>
<comment type="caution">
    <text evidence="2">The sequence shown here is derived from an EMBL/GenBank/DDBJ whole genome shotgun (WGS) entry which is preliminary data.</text>
</comment>
<gene>
    <name evidence="2" type="ORF">LOD99_1167</name>
</gene>
<evidence type="ECO:0000256" key="1">
    <source>
        <dbReference type="SAM" id="MobiDB-lite"/>
    </source>
</evidence>
<feature type="region of interest" description="Disordered" evidence="1">
    <location>
        <begin position="1"/>
        <end position="28"/>
    </location>
</feature>
<evidence type="ECO:0000313" key="2">
    <source>
        <dbReference type="EMBL" id="KAI6656368.1"/>
    </source>
</evidence>
<sequence>MRGSYRDPRVPHHLLSKPGGDIPWQNHHPFQPTRHNYIHVPQPRHPLLPLPTTSPRDIGDVSLPNLLHKDAKGYLMNLPPQNRCRAVLTAINLFLFKHDSRDPIEKLLSLADEFLLGIKGDKLSSCVELLNLDEIATFLAGLSSLENRLTLFDALFSCARRDPNQSVAQSREVVLCRLVSLAVCAPYPSILELSAYIMQDQSDTAKSIARSLYHDYFQLLPSASKPLEVVYQHSTSFAAQLLIAYTKLYPIFQANIHSAMSMSPGCLSPINQPPMPLISMIATWMNKRPDLCHIRAPHIPESLPLLHQRSSVTQIQNTPLTGIIAWTTLAPLLQGLRTSTHNTSGTESDELDFYSQIHVNMLSAVHQYKSNSVTKGIQCISSEDLSTVVANLIGLAGFVGIAQPGSEHFTLLHDSIDRIAQSIQMCLFADLLHLSRDHLASIAATLPRNSLLDIVIEHHTHNWN</sequence>
<protein>
    <submittedName>
        <fullName evidence="2">Uncharacterized protein</fullName>
    </submittedName>
</protein>